<dbReference type="EMBL" id="BTRK01000001">
    <property type="protein sequence ID" value="GMR32329.1"/>
    <property type="molecule type" value="Genomic_DNA"/>
</dbReference>
<comment type="caution">
    <text evidence="2">The sequence shown here is derived from an EMBL/GenBank/DDBJ whole genome shotgun (WGS) entry which is preliminary data.</text>
</comment>
<dbReference type="AlphaFoldDB" id="A0AAN5C810"/>
<feature type="compositionally biased region" description="Basic and acidic residues" evidence="1">
    <location>
        <begin position="51"/>
        <end position="74"/>
    </location>
</feature>
<evidence type="ECO:0000313" key="3">
    <source>
        <dbReference type="Proteomes" id="UP001328107"/>
    </source>
</evidence>
<name>A0AAN5C810_9BILA</name>
<sequence>DMGDKTPESLSMDQYFDRLRSDHSPSVLARSGRTARCKPRSRLSHKSSTAETKRRLNFEENEEDRRRKLERQVEVVELSSSQSADEDNSEDSKQHTRLLQKGQSNKRRRSCSDCEESTESKKPVGNIVNRSPLHVVPFGDQNGNTNLNKPESRRTFGSRREVPDVLDEAMKRDSIDRARRVRAMEQFQKEVLNAGADWQDYRSGSEVDTDLDDELFDDFNHLKMK</sequence>
<organism evidence="2 3">
    <name type="scientific">Pristionchus mayeri</name>
    <dbReference type="NCBI Taxonomy" id="1317129"/>
    <lineage>
        <taxon>Eukaryota</taxon>
        <taxon>Metazoa</taxon>
        <taxon>Ecdysozoa</taxon>
        <taxon>Nematoda</taxon>
        <taxon>Chromadorea</taxon>
        <taxon>Rhabditida</taxon>
        <taxon>Rhabditina</taxon>
        <taxon>Diplogasteromorpha</taxon>
        <taxon>Diplogasteroidea</taxon>
        <taxon>Neodiplogasteridae</taxon>
        <taxon>Pristionchus</taxon>
    </lineage>
</organism>
<feature type="compositionally biased region" description="Basic residues" evidence="1">
    <location>
        <begin position="33"/>
        <end position="45"/>
    </location>
</feature>
<dbReference type="Proteomes" id="UP001328107">
    <property type="component" value="Unassembled WGS sequence"/>
</dbReference>
<evidence type="ECO:0000256" key="1">
    <source>
        <dbReference type="SAM" id="MobiDB-lite"/>
    </source>
</evidence>
<gene>
    <name evidence="2" type="ORF">PMAYCL1PPCAC_02524</name>
</gene>
<evidence type="ECO:0000313" key="2">
    <source>
        <dbReference type="EMBL" id="GMR32329.1"/>
    </source>
</evidence>
<accession>A0AAN5C810</accession>
<feature type="region of interest" description="Disordered" evidence="1">
    <location>
        <begin position="1"/>
        <end position="158"/>
    </location>
</feature>
<proteinExistence type="predicted"/>
<feature type="non-terminal residue" evidence="2">
    <location>
        <position position="1"/>
    </location>
</feature>
<keyword evidence="3" id="KW-1185">Reference proteome</keyword>
<reference evidence="3" key="1">
    <citation type="submission" date="2022-10" db="EMBL/GenBank/DDBJ databases">
        <title>Genome assembly of Pristionchus species.</title>
        <authorList>
            <person name="Yoshida K."/>
            <person name="Sommer R.J."/>
        </authorList>
    </citation>
    <scope>NUCLEOTIDE SEQUENCE [LARGE SCALE GENOMIC DNA]</scope>
    <source>
        <strain evidence="3">RS5460</strain>
    </source>
</reference>
<protein>
    <submittedName>
        <fullName evidence="2">Uncharacterized protein</fullName>
    </submittedName>
</protein>